<evidence type="ECO:0000313" key="2">
    <source>
        <dbReference type="EMBL" id="WPC20754.1"/>
    </source>
</evidence>
<evidence type="ECO:0000259" key="1">
    <source>
        <dbReference type="Pfam" id="PF14493"/>
    </source>
</evidence>
<protein>
    <submittedName>
        <fullName evidence="2">Helix-turn-helix domain-containing protein</fullName>
    </submittedName>
</protein>
<dbReference type="Proteomes" id="UP001302696">
    <property type="component" value="Chromosome"/>
</dbReference>
<feature type="domain" description="Helicase Helix-turn-helix" evidence="1">
    <location>
        <begin position="256"/>
        <end position="343"/>
    </location>
</feature>
<proteinExistence type="predicted"/>
<accession>A0ABZ0Q1H6</accession>
<organism evidence="2 3">
    <name type="scientific">Pediococcus inopinatus</name>
    <dbReference type="NCBI Taxonomy" id="114090"/>
    <lineage>
        <taxon>Bacteria</taxon>
        <taxon>Bacillati</taxon>
        <taxon>Bacillota</taxon>
        <taxon>Bacilli</taxon>
        <taxon>Lactobacillales</taxon>
        <taxon>Lactobacillaceae</taxon>
        <taxon>Pediococcus</taxon>
    </lineage>
</organism>
<dbReference type="EMBL" id="CP104778">
    <property type="protein sequence ID" value="WPC20754.1"/>
    <property type="molecule type" value="Genomic_DNA"/>
</dbReference>
<gene>
    <name evidence="2" type="ORF">N6G96_05465</name>
</gene>
<dbReference type="RefSeq" id="WP_057772149.1">
    <property type="nucleotide sequence ID" value="NZ_BBIM01000028.1"/>
</dbReference>
<reference evidence="3" key="1">
    <citation type="submission" date="2024-06" db="EMBL/GenBank/DDBJ databases">
        <authorList>
            <person name="Chang H.C."/>
            <person name="Mun S.Y."/>
        </authorList>
    </citation>
    <scope>NUCLEOTIDE SEQUENCE [LARGE SCALE GENOMIC DNA]</scope>
    <source>
        <strain evidence="3">KT1</strain>
    </source>
</reference>
<dbReference type="InterPro" id="IPR029491">
    <property type="entry name" value="Helicase_HTH"/>
</dbReference>
<name>A0ABZ0Q1H6_9LACO</name>
<dbReference type="Pfam" id="PF14493">
    <property type="entry name" value="HTH_40"/>
    <property type="match status" value="1"/>
</dbReference>
<sequence>MEKDFDFADFLLQFYSRSEWRRSKVILNNLIGRRTVSNLFWGMQYGLLPFFNLFPKLKQDTFDHYQKYLAQTNLIQIHDTEAQLTQAGQQRKEAKQKAFLRYKFSGIGLYTNLTVIQDCLNLSVQITSEFAYQNNRYYPLQYSGRVMNFCKRWFHINSTQKFPDEFHAELTEFLETLNSKDADVFVAGFVGHNTFGLTDQQIETNLNLTSFEWQLKTLDLITQFIRWSSDGHQINHPLCTQLITPWLNDSPLSMSSATTYQQFLNNYTIEMIAQKRKVKVNTIREHLLEAAILKNNFPFQSFLSKPLPDKLHKYLQDNASGKWQFTDVTELAPEISFFEFRLLQIREVKSKNDD</sequence>
<keyword evidence="3" id="KW-1185">Reference proteome</keyword>
<evidence type="ECO:0000313" key="3">
    <source>
        <dbReference type="Proteomes" id="UP001302696"/>
    </source>
</evidence>